<dbReference type="Pfam" id="PF13191">
    <property type="entry name" value="AAA_16"/>
    <property type="match status" value="1"/>
</dbReference>
<dbReference type="EMBL" id="JAFBCF010000001">
    <property type="protein sequence ID" value="MBM7798649.1"/>
    <property type="molecule type" value="Genomic_DNA"/>
</dbReference>
<feature type="region of interest" description="Disordered" evidence="3">
    <location>
        <begin position="964"/>
        <end position="986"/>
    </location>
</feature>
<dbReference type="InterPro" id="IPR041664">
    <property type="entry name" value="AAA_16"/>
</dbReference>
<evidence type="ECO:0000259" key="4">
    <source>
        <dbReference type="Pfam" id="PF13191"/>
    </source>
</evidence>
<comment type="caution">
    <text evidence="5">The sequence shown here is derived from an EMBL/GenBank/DDBJ whole genome shotgun (WGS) entry which is preliminary data.</text>
</comment>
<dbReference type="Gene3D" id="3.40.50.300">
    <property type="entry name" value="P-loop containing nucleotide triphosphate hydrolases"/>
    <property type="match status" value="1"/>
</dbReference>
<dbReference type="Proteomes" id="UP000704762">
    <property type="component" value="Unassembled WGS sequence"/>
</dbReference>
<dbReference type="InterPro" id="IPR027417">
    <property type="entry name" value="P-loop_NTPase"/>
</dbReference>
<reference evidence="5 6" key="1">
    <citation type="submission" date="2021-01" db="EMBL/GenBank/DDBJ databases">
        <title>Sequencing the genomes of 1000 actinobacteria strains.</title>
        <authorList>
            <person name="Klenk H.-P."/>
        </authorList>
    </citation>
    <scope>NUCLEOTIDE SEQUENCE [LARGE SCALE GENOMIC DNA]</scope>
    <source>
        <strain evidence="5 6">DSM 18662</strain>
    </source>
</reference>
<evidence type="ECO:0000256" key="2">
    <source>
        <dbReference type="ARBA" id="ARBA00022840"/>
    </source>
</evidence>
<feature type="domain" description="Orc1-like AAA ATPase" evidence="4">
    <location>
        <begin position="21"/>
        <end position="199"/>
    </location>
</feature>
<keyword evidence="1" id="KW-0547">Nucleotide-binding</keyword>
<evidence type="ECO:0000313" key="6">
    <source>
        <dbReference type="Proteomes" id="UP000704762"/>
    </source>
</evidence>
<organism evidence="5 6">
    <name type="scientific">Microlunatus panaciterrae</name>
    <dbReference type="NCBI Taxonomy" id="400768"/>
    <lineage>
        <taxon>Bacteria</taxon>
        <taxon>Bacillati</taxon>
        <taxon>Actinomycetota</taxon>
        <taxon>Actinomycetes</taxon>
        <taxon>Propionibacteriales</taxon>
        <taxon>Propionibacteriaceae</taxon>
        <taxon>Microlunatus</taxon>
    </lineage>
</organism>
<proteinExistence type="predicted"/>
<evidence type="ECO:0000256" key="1">
    <source>
        <dbReference type="ARBA" id="ARBA00022741"/>
    </source>
</evidence>
<evidence type="ECO:0000256" key="3">
    <source>
        <dbReference type="SAM" id="MobiDB-lite"/>
    </source>
</evidence>
<evidence type="ECO:0000313" key="5">
    <source>
        <dbReference type="EMBL" id="MBM7798649.1"/>
    </source>
</evidence>
<keyword evidence="6" id="KW-1185">Reference proteome</keyword>
<dbReference type="PANTHER" id="PTHR16305">
    <property type="entry name" value="TESTICULAR SOLUBLE ADENYLYL CYCLASE"/>
    <property type="match status" value="1"/>
</dbReference>
<dbReference type="PANTHER" id="PTHR16305:SF35">
    <property type="entry name" value="TRANSCRIPTIONAL ACTIVATOR DOMAIN"/>
    <property type="match status" value="1"/>
</dbReference>
<name>A0ABS2RL57_9ACTN</name>
<gene>
    <name evidence="5" type="ORF">JOE57_001570</name>
</gene>
<protein>
    <submittedName>
        <fullName evidence="5">Tetratricopeptide (TPR) repeat protein</fullName>
    </submittedName>
</protein>
<dbReference type="RefSeq" id="WP_204917169.1">
    <property type="nucleotide sequence ID" value="NZ_BAAAQP010000002.1"/>
</dbReference>
<keyword evidence="2" id="KW-0067">ATP-binding</keyword>
<sequence>MVTAADGSAVTATPSGIGPAFVGRSAAAAEIVRILAATRRSQGQLILLTGEAGAGKTRLAQHVLEQVTGLRVVWVPGRGPAAGDGYSVWSQVLLALTGREELARLVRAPSLLATVLSRGSGPAGPSTELPESMPAVPAGMADLEALQGRLYAELQRVLAAGSASEPLLLVLDDLEEADASSLELLVHLAAELPRMRVSVLAITDDKAPEWSHREGLLAGLFRHARTVPVGPLTAAEVAELAAPRTDPTVAAAIMERTGGHAFTVVELMGCLTGDSAVDLEIVGTSVPGSVRAVVAERVEGLPAAARRLVELAAVLGDIDVQVLAAVSRTDPLQVRAGLEQAGRAGLLEPGGGESWTFRHALVRDALLGLLDASERSDLHLRIGSELAVLIQRGRQIDPGTAARHLLLAGPAAAALALEQCRRAGERAMTLMAYAGAVEWFERALEVAASTGIGVAEQAELQIGLGEARIGAGHRESARTALLQAADLADRCDRPDLMARAALALGSGYTGFEVPILDQDQIELLRSCCAVLPRDSALWVQVAARLSVASTMLVDDLERLELAEGAVERARQLAEPAVLAYALSALSDARSGPDCCHQRLALGQEMLELAQRQHDRPLELLGRRFRLVALLELGSLGEAATEARAFRVVADALGQPLYGWYVPLWRAMRALAEGRLEDCRQAMAQTRALGAAADSSNALTLVLTQQWCLCAEQDDRVALAEMSREFNPEDFGGVWAYVTRALVSAQLGETDRARVELDAAVPLLRRAPRDSEWLPMMAQFAEVVAVLGPHPAAAPVYDELAPYADLFVVEGIGAALRGPVHRHLGLLAAVLGRRAAAEAHFLAAAEQTSAVGASLLLARIQRDAGLALGDAARLAEARELYRRLGLEARVAEIDAHGAGAPTPVAGPARRGATPSGAVFRREGESWRVGTGGSTSLLHDSKGLRDLALLLARPGRAIAALDLATATEGAPGTARAERSDGLSRSADTGEVLDAAARSAYRRRLEDLAEELAEADRSGDRERSSRLSAEQDALLEQLTAAYGLGGRVRRAGSDAERARTAVTARIKEAIRRVERVQPDLGRHLRHAVRTGTFCVYDPEERPDWAL</sequence>
<accession>A0ABS2RL57</accession>
<dbReference type="SUPFAM" id="SSF52540">
    <property type="entry name" value="P-loop containing nucleoside triphosphate hydrolases"/>
    <property type="match status" value="1"/>
</dbReference>